<comment type="caution">
    <text evidence="2">The sequence shown here is derived from an EMBL/GenBank/DDBJ whole genome shotgun (WGS) entry which is preliminary data.</text>
</comment>
<dbReference type="EMBL" id="LDUG01000025">
    <property type="protein sequence ID" value="KVW95542.1"/>
    <property type="molecule type" value="Genomic_DNA"/>
</dbReference>
<dbReference type="RefSeq" id="WP_059755878.1">
    <property type="nucleotide sequence ID" value="NZ_LDUG01000025.1"/>
</dbReference>
<dbReference type="OrthoDB" id="5339985at2"/>
<organism evidence="2 3">
    <name type="scientific">Thiobacillus denitrificans</name>
    <dbReference type="NCBI Taxonomy" id="36861"/>
    <lineage>
        <taxon>Bacteria</taxon>
        <taxon>Pseudomonadati</taxon>
        <taxon>Pseudomonadota</taxon>
        <taxon>Betaproteobacteria</taxon>
        <taxon>Nitrosomonadales</taxon>
        <taxon>Thiobacillaceae</taxon>
        <taxon>Thiobacillus</taxon>
    </lineage>
</organism>
<proteinExistence type="predicted"/>
<accession>A0A106BN61</accession>
<evidence type="ECO:0000313" key="2">
    <source>
        <dbReference type="EMBL" id="KVW95542.1"/>
    </source>
</evidence>
<keyword evidence="1" id="KW-0175">Coiled coil</keyword>
<sequence>MSTKDEFVRTMHAKLDQWNAEIDALSAKANQAADQAEVEAHAEYHKQLEALRSKRDHARSKLNEVESASEGAWHDLKAGVELAWESVSEAVRSATARFK</sequence>
<protein>
    <submittedName>
        <fullName evidence="2">Uncharacterized protein</fullName>
    </submittedName>
</protein>
<reference evidence="2 3" key="1">
    <citation type="journal article" date="2015" name="Appl. Environ. Microbiol.">
        <title>Aerobic and Anaerobic Thiosulfate Oxidation by a Cold-Adapted, Subglacial Chemoautotroph.</title>
        <authorList>
            <person name="Harrold Z.R."/>
            <person name="Skidmore M.L."/>
            <person name="Hamilton T.L."/>
            <person name="Desch L."/>
            <person name="Amada K."/>
            <person name="van Gelder W."/>
            <person name="Glover K."/>
            <person name="Roden E.E."/>
            <person name="Boyd E.S."/>
        </authorList>
    </citation>
    <scope>NUCLEOTIDE SEQUENCE [LARGE SCALE GENOMIC DNA]</scope>
    <source>
        <strain evidence="2 3">RG</strain>
    </source>
</reference>
<gene>
    <name evidence="2" type="ORF">ABW22_10280</name>
</gene>
<evidence type="ECO:0000313" key="3">
    <source>
        <dbReference type="Proteomes" id="UP000064243"/>
    </source>
</evidence>
<keyword evidence="3" id="KW-1185">Reference proteome</keyword>
<feature type="coiled-coil region" evidence="1">
    <location>
        <begin position="8"/>
        <end position="68"/>
    </location>
</feature>
<dbReference type="AlphaFoldDB" id="A0A106BN61"/>
<dbReference type="Proteomes" id="UP000064243">
    <property type="component" value="Unassembled WGS sequence"/>
</dbReference>
<dbReference type="PATRIC" id="fig|36861.3.peg.1720"/>
<name>A0A106BN61_THIDE</name>
<evidence type="ECO:0000256" key="1">
    <source>
        <dbReference type="SAM" id="Coils"/>
    </source>
</evidence>